<dbReference type="PANTHER" id="PTHR43680:SF2">
    <property type="entry name" value="NITRATE REDUCTASE MOLYBDENUM COFACTOR ASSEMBLY CHAPERONE NARJ"/>
    <property type="match status" value="1"/>
</dbReference>
<comment type="caution">
    <text evidence="2">The sequence shown here is derived from an EMBL/GenBank/DDBJ whole genome shotgun (WGS) entry which is preliminary data.</text>
</comment>
<sequence>MNRRLAILSVLLRYPDAALRSDLPDIARAIPQAGFRADLAPRLGRLARRLGLGDGLDREEAYVRLFDRGRGTSLHLFEHVHGDTRNRGPAMIELAQVYEQAGFALDARELPDFLPLFLEFCAHTREDVTANLLGQCAPILDALHARLLGRATPDARAYAAVLAAVLAEAGLRPAQQPTSEQERSDAEEFAELDAAWEAEPVVFGPESDPDKQGARAKVGAMIDRLRALRASHAIR</sequence>
<organism evidence="2 3">
    <name type="scientific">Falsiroseomonas bella</name>
    <dbReference type="NCBI Taxonomy" id="2184016"/>
    <lineage>
        <taxon>Bacteria</taxon>
        <taxon>Pseudomonadati</taxon>
        <taxon>Pseudomonadota</taxon>
        <taxon>Alphaproteobacteria</taxon>
        <taxon>Acetobacterales</taxon>
        <taxon>Roseomonadaceae</taxon>
        <taxon>Falsiroseomonas</taxon>
    </lineage>
</organism>
<dbReference type="InterPro" id="IPR036411">
    <property type="entry name" value="TorD-like_sf"/>
</dbReference>
<dbReference type="InterPro" id="IPR003765">
    <property type="entry name" value="NO3_reductase_chaperone_NarJ"/>
</dbReference>
<keyword evidence="3" id="KW-1185">Reference proteome</keyword>
<keyword evidence="1" id="KW-0534">Nitrate assimilation</keyword>
<dbReference type="InterPro" id="IPR020945">
    <property type="entry name" value="DMSO/NO3_reduct_chaperone"/>
</dbReference>
<dbReference type="OrthoDB" id="8478585at2"/>
<accession>A0A317FBP9</accession>
<dbReference type="GO" id="GO:0051131">
    <property type="term" value="P:chaperone-mediated protein complex assembly"/>
    <property type="evidence" value="ECO:0007669"/>
    <property type="project" value="InterPro"/>
</dbReference>
<gene>
    <name evidence="2" type="primary">narJ</name>
    <name evidence="2" type="ORF">DFH01_20095</name>
</gene>
<proteinExistence type="predicted"/>
<evidence type="ECO:0000313" key="3">
    <source>
        <dbReference type="Proteomes" id="UP000245765"/>
    </source>
</evidence>
<dbReference type="RefSeq" id="WP_109872238.1">
    <property type="nucleotide sequence ID" value="NZ_QGNA01000004.1"/>
</dbReference>
<dbReference type="Proteomes" id="UP000245765">
    <property type="component" value="Unassembled WGS sequence"/>
</dbReference>
<name>A0A317FBP9_9PROT</name>
<dbReference type="AlphaFoldDB" id="A0A317FBP9"/>
<dbReference type="Gene3D" id="1.10.3480.10">
    <property type="entry name" value="TorD-like"/>
    <property type="match status" value="1"/>
</dbReference>
<dbReference type="EMBL" id="QGNA01000004">
    <property type="protein sequence ID" value="PWS35872.1"/>
    <property type="molecule type" value="Genomic_DNA"/>
</dbReference>
<dbReference type="NCBIfam" id="TIGR00684">
    <property type="entry name" value="narJ"/>
    <property type="match status" value="1"/>
</dbReference>
<evidence type="ECO:0000313" key="2">
    <source>
        <dbReference type="EMBL" id="PWS35872.1"/>
    </source>
</evidence>
<dbReference type="GO" id="GO:0051082">
    <property type="term" value="F:unfolded protein binding"/>
    <property type="evidence" value="ECO:0007669"/>
    <property type="project" value="InterPro"/>
</dbReference>
<dbReference type="PANTHER" id="PTHR43680">
    <property type="entry name" value="NITRATE REDUCTASE MOLYBDENUM COFACTOR ASSEMBLY CHAPERONE"/>
    <property type="match status" value="1"/>
</dbReference>
<dbReference type="Pfam" id="PF02613">
    <property type="entry name" value="Nitrate_red_del"/>
    <property type="match status" value="1"/>
</dbReference>
<dbReference type="SUPFAM" id="SSF89155">
    <property type="entry name" value="TorD-like"/>
    <property type="match status" value="1"/>
</dbReference>
<evidence type="ECO:0000256" key="1">
    <source>
        <dbReference type="ARBA" id="ARBA00023063"/>
    </source>
</evidence>
<reference evidence="3" key="1">
    <citation type="submission" date="2018-05" db="EMBL/GenBank/DDBJ databases">
        <authorList>
            <person name="Du Z."/>
            <person name="Wang X."/>
        </authorList>
    </citation>
    <scope>NUCLEOTIDE SEQUENCE [LARGE SCALE GENOMIC DNA]</scope>
    <source>
        <strain evidence="3">CQN31</strain>
    </source>
</reference>
<protein>
    <submittedName>
        <fullName evidence="2">Nitrate reductase molybdenum cofactor assembly chaperone</fullName>
    </submittedName>
</protein>
<dbReference type="GO" id="GO:0042128">
    <property type="term" value="P:nitrate assimilation"/>
    <property type="evidence" value="ECO:0007669"/>
    <property type="project" value="UniProtKB-KW"/>
</dbReference>
<dbReference type="GO" id="GO:0016530">
    <property type="term" value="F:metallochaperone activity"/>
    <property type="evidence" value="ECO:0007669"/>
    <property type="project" value="TreeGrafter"/>
</dbReference>